<accession>A0A5C3KV50</accession>
<gene>
    <name evidence="2" type="ORF">FA15DRAFT_669639</name>
</gene>
<evidence type="ECO:0000313" key="2">
    <source>
        <dbReference type="EMBL" id="TFK24406.1"/>
    </source>
</evidence>
<sequence>MSGDRGYTLLLNHIHNPATKLPLKTIQGALSHHLATLSPSPTPLAATAISAPFFLSQPITDEKLNSLSIAFRHATHLKYRALVQAERKRSKLEGLFKPSILAAVDYWAKDVVKGLQGGHPVLRLACCSGLLLSVDDLTHPTKEFGEGLDTRSARGVVEDESILALAEVMDTYAFTNAHGTPSFVEEWEKEFQPAGQDLLSLALIFASQSFPLISQQKLKVLPLPILAQILTSTISTTFKNGTFLSAVSASVTLSSEHLVHISPSSAFAQTLQSIMTSPLTAAISSISRFTANVLSLLLDAPSSHLDEDMRAVSDTLNSLREIAKTIEKDWISTSLASVTDAGIAPDSKEMAKSVWTLLKTLLFTIIMVSDAALSTVVFLPPANLPSAITPSSLALQTLHTLSHLAFVASQFGGVTSTSKGFEELKKTFYLSLDILAQGEGINGDAGAKAEAYVEQACIALNSQRVEGNVSFRQAKQAYTLASIEQLVPVLSDKCIRNWVWGVCYPHLYDASHRETFESSHSVILAIFASHAQQHQQPHGREDETEQSESPLTWLNKARKRTRLTGQQLRERAKGDAEMNTAAGASKPNIGPLRRGISTGFVQRMVPFYARCLIENSVEGRLSTSQLRMAYSALVRSACACSSAMSLDGAEQPTQDDTYSLGWYCVQTLLDTLRNIEKARSGSSKGKTAEADIGTERVHRLHLTLISTISSLPLLLLSRLLPEIYTIILSTYPRGGGSGSAREGEALTSEERRKELVEALFREILEGVGDREKEFSMTWWYIHRFALVSEEESLEMEDKKDVSGTKDSKGNGSSAAHSRL</sequence>
<keyword evidence="3" id="KW-1185">Reference proteome</keyword>
<dbReference type="STRING" id="230819.A0A5C3KV50"/>
<feature type="compositionally biased region" description="Basic and acidic residues" evidence="1">
    <location>
        <begin position="795"/>
        <end position="808"/>
    </location>
</feature>
<protein>
    <recommendedName>
        <fullName evidence="4">Peroxisomal membrane protein</fullName>
    </recommendedName>
</protein>
<dbReference type="OrthoDB" id="2357318at2759"/>
<dbReference type="PANTHER" id="PTHR39214">
    <property type="entry name" value="MICROBODY (PEROXISOME) BIOGENESIS PROTEIN PEROXIN 8 (EUROFUNG)"/>
    <property type="match status" value="1"/>
</dbReference>
<evidence type="ECO:0000256" key="1">
    <source>
        <dbReference type="SAM" id="MobiDB-lite"/>
    </source>
</evidence>
<proteinExistence type="predicted"/>
<organism evidence="2 3">
    <name type="scientific">Coprinopsis marcescibilis</name>
    <name type="common">Agaric fungus</name>
    <name type="synonym">Psathyrella marcescibilis</name>
    <dbReference type="NCBI Taxonomy" id="230819"/>
    <lineage>
        <taxon>Eukaryota</taxon>
        <taxon>Fungi</taxon>
        <taxon>Dikarya</taxon>
        <taxon>Basidiomycota</taxon>
        <taxon>Agaricomycotina</taxon>
        <taxon>Agaricomycetes</taxon>
        <taxon>Agaricomycetidae</taxon>
        <taxon>Agaricales</taxon>
        <taxon>Agaricineae</taxon>
        <taxon>Psathyrellaceae</taxon>
        <taxon>Coprinopsis</taxon>
    </lineage>
</organism>
<feature type="region of interest" description="Disordered" evidence="1">
    <location>
        <begin position="533"/>
        <end position="588"/>
    </location>
</feature>
<name>A0A5C3KV50_COPMA</name>
<feature type="region of interest" description="Disordered" evidence="1">
    <location>
        <begin position="791"/>
        <end position="819"/>
    </location>
</feature>
<dbReference type="AlphaFoldDB" id="A0A5C3KV50"/>
<dbReference type="EMBL" id="ML210201">
    <property type="protein sequence ID" value="TFK24406.1"/>
    <property type="molecule type" value="Genomic_DNA"/>
</dbReference>
<dbReference type="InterPro" id="IPR055334">
    <property type="entry name" value="PEX8-like"/>
</dbReference>
<dbReference type="Proteomes" id="UP000307440">
    <property type="component" value="Unassembled WGS sequence"/>
</dbReference>
<reference evidence="2 3" key="1">
    <citation type="journal article" date="2019" name="Nat. Ecol. Evol.">
        <title>Megaphylogeny resolves global patterns of mushroom evolution.</title>
        <authorList>
            <person name="Varga T."/>
            <person name="Krizsan K."/>
            <person name="Foldi C."/>
            <person name="Dima B."/>
            <person name="Sanchez-Garcia M."/>
            <person name="Sanchez-Ramirez S."/>
            <person name="Szollosi G.J."/>
            <person name="Szarkandi J.G."/>
            <person name="Papp V."/>
            <person name="Albert L."/>
            <person name="Andreopoulos W."/>
            <person name="Angelini C."/>
            <person name="Antonin V."/>
            <person name="Barry K.W."/>
            <person name="Bougher N.L."/>
            <person name="Buchanan P."/>
            <person name="Buyck B."/>
            <person name="Bense V."/>
            <person name="Catcheside P."/>
            <person name="Chovatia M."/>
            <person name="Cooper J."/>
            <person name="Damon W."/>
            <person name="Desjardin D."/>
            <person name="Finy P."/>
            <person name="Geml J."/>
            <person name="Haridas S."/>
            <person name="Hughes K."/>
            <person name="Justo A."/>
            <person name="Karasinski D."/>
            <person name="Kautmanova I."/>
            <person name="Kiss B."/>
            <person name="Kocsube S."/>
            <person name="Kotiranta H."/>
            <person name="LaButti K.M."/>
            <person name="Lechner B.E."/>
            <person name="Liimatainen K."/>
            <person name="Lipzen A."/>
            <person name="Lukacs Z."/>
            <person name="Mihaltcheva S."/>
            <person name="Morgado L.N."/>
            <person name="Niskanen T."/>
            <person name="Noordeloos M.E."/>
            <person name="Ohm R.A."/>
            <person name="Ortiz-Santana B."/>
            <person name="Ovrebo C."/>
            <person name="Racz N."/>
            <person name="Riley R."/>
            <person name="Savchenko A."/>
            <person name="Shiryaev A."/>
            <person name="Soop K."/>
            <person name="Spirin V."/>
            <person name="Szebenyi C."/>
            <person name="Tomsovsky M."/>
            <person name="Tulloss R.E."/>
            <person name="Uehling J."/>
            <person name="Grigoriev I.V."/>
            <person name="Vagvolgyi C."/>
            <person name="Papp T."/>
            <person name="Martin F.M."/>
            <person name="Miettinen O."/>
            <person name="Hibbett D.S."/>
            <person name="Nagy L.G."/>
        </authorList>
    </citation>
    <scope>NUCLEOTIDE SEQUENCE [LARGE SCALE GENOMIC DNA]</scope>
    <source>
        <strain evidence="2 3">CBS 121175</strain>
    </source>
</reference>
<evidence type="ECO:0000313" key="3">
    <source>
        <dbReference type="Proteomes" id="UP000307440"/>
    </source>
</evidence>
<evidence type="ECO:0008006" key="4">
    <source>
        <dbReference type="Google" id="ProtNLM"/>
    </source>
</evidence>
<feature type="compositionally biased region" description="Polar residues" evidence="1">
    <location>
        <begin position="809"/>
        <end position="819"/>
    </location>
</feature>
<dbReference type="PANTHER" id="PTHR39214:SF1">
    <property type="entry name" value="MICROBODY (PEROXISOME) BIOGENESIS PROTEIN PEROXIN 8 (EUROFUNG)"/>
    <property type="match status" value="1"/>
</dbReference>